<comment type="caution">
    <text evidence="2">The sequence shown here is derived from an EMBL/GenBank/DDBJ whole genome shotgun (WGS) entry which is preliminary data.</text>
</comment>
<evidence type="ECO:0000313" key="2">
    <source>
        <dbReference type="EMBL" id="MBW6396946.1"/>
    </source>
</evidence>
<name>A0ABS7A3S6_9PROT</name>
<dbReference type="EMBL" id="JAHYBZ010000001">
    <property type="protein sequence ID" value="MBW6396946.1"/>
    <property type="molecule type" value="Genomic_DNA"/>
</dbReference>
<feature type="chain" id="PRO_5045089750" evidence="1">
    <location>
        <begin position="25"/>
        <end position="173"/>
    </location>
</feature>
<accession>A0ABS7A3S6</accession>
<protein>
    <submittedName>
        <fullName evidence="2">Uncharacterized protein</fullName>
    </submittedName>
</protein>
<proteinExistence type="predicted"/>
<feature type="signal peptide" evidence="1">
    <location>
        <begin position="1"/>
        <end position="24"/>
    </location>
</feature>
<gene>
    <name evidence="2" type="ORF">KPL78_03755</name>
</gene>
<reference evidence="2 3" key="1">
    <citation type="submission" date="2021-07" db="EMBL/GenBank/DDBJ databases">
        <authorList>
            <person name="So Y."/>
        </authorList>
    </citation>
    <scope>NUCLEOTIDE SEQUENCE [LARGE SCALE GENOMIC DNA]</scope>
    <source>
        <strain evidence="2 3">HJA6</strain>
    </source>
</reference>
<dbReference type="RefSeq" id="WP_219761538.1">
    <property type="nucleotide sequence ID" value="NZ_JAHYBZ010000001.1"/>
</dbReference>
<organism evidence="2 3">
    <name type="scientific">Roseomonas alba</name>
    <dbReference type="NCBI Taxonomy" id="2846776"/>
    <lineage>
        <taxon>Bacteria</taxon>
        <taxon>Pseudomonadati</taxon>
        <taxon>Pseudomonadota</taxon>
        <taxon>Alphaproteobacteria</taxon>
        <taxon>Acetobacterales</taxon>
        <taxon>Roseomonadaceae</taxon>
        <taxon>Roseomonas</taxon>
    </lineage>
</organism>
<keyword evidence="1" id="KW-0732">Signal</keyword>
<sequence length="173" mass="18892">MMKTRTKTVVAALCGALIAGPAMADACLRPEERSALEMRALRSYLMVAALQCRTVYNAPEGYNNFLRRFGSDLSAADRIAATHFQRSYGGASRGGRLDQYNTVMANEHSEDAMRAGSFFCRDAQPLFQQVVTLQATELATFAVQRNIIQSYSVPDCSAAPARGATRTAARRGR</sequence>
<keyword evidence="3" id="KW-1185">Reference proteome</keyword>
<evidence type="ECO:0000256" key="1">
    <source>
        <dbReference type="SAM" id="SignalP"/>
    </source>
</evidence>
<evidence type="ECO:0000313" key="3">
    <source>
        <dbReference type="Proteomes" id="UP001196565"/>
    </source>
</evidence>
<dbReference type="Proteomes" id="UP001196565">
    <property type="component" value="Unassembled WGS sequence"/>
</dbReference>